<accession>A0A7G7W6K8</accession>
<proteinExistence type="predicted"/>
<evidence type="ECO:0000313" key="2">
    <source>
        <dbReference type="EMBL" id="QNH62001.1"/>
    </source>
</evidence>
<protein>
    <recommendedName>
        <fullName evidence="4">DUF4919 domain-containing protein</fullName>
    </recommendedName>
</protein>
<name>A0A7G7W6K8_9BACT</name>
<dbReference type="AlphaFoldDB" id="A0A7G7W6K8"/>
<evidence type="ECO:0008006" key="4">
    <source>
        <dbReference type="Google" id="ProtNLM"/>
    </source>
</evidence>
<organism evidence="2 3">
    <name type="scientific">Hymenobacter sediminicola</name>
    <dbReference type="NCBI Taxonomy" id="2761579"/>
    <lineage>
        <taxon>Bacteria</taxon>
        <taxon>Pseudomonadati</taxon>
        <taxon>Bacteroidota</taxon>
        <taxon>Cytophagia</taxon>
        <taxon>Cytophagales</taxon>
        <taxon>Hymenobacteraceae</taxon>
        <taxon>Hymenobacter</taxon>
    </lineage>
</organism>
<evidence type="ECO:0000256" key="1">
    <source>
        <dbReference type="SAM" id="SignalP"/>
    </source>
</evidence>
<dbReference type="KEGG" id="hsk:H4317_17945"/>
<dbReference type="EMBL" id="CP060202">
    <property type="protein sequence ID" value="QNH62001.1"/>
    <property type="molecule type" value="Genomic_DNA"/>
</dbReference>
<dbReference type="Proteomes" id="UP000515489">
    <property type="component" value="Chromosome"/>
</dbReference>
<feature type="signal peptide" evidence="1">
    <location>
        <begin position="1"/>
        <end position="25"/>
    </location>
</feature>
<sequence>MHLPGFLPVAAFSLALLALSPKAQAQSAPEAEVAASVAAARQHYDASFSAHPQLYNGVEYADYSRLYHARIGHQFFQSADRLKGSAYYNDHNFEGLLLSYDSVLDQLILQQVTNPFMLRMVSEKVRSFVIDNHQFVRLVADSTNAGVLRTGFYEVLQEGRVQLFARRSKRMQEVLRERNTDVEFVHTDRLFAKKGDTYYPIKSTGAVKRLFADKSKEVQAYMKSQNLRLNKAQFEGTLVALTRYYNSLPQ</sequence>
<gene>
    <name evidence="2" type="ORF">H4317_17945</name>
</gene>
<evidence type="ECO:0000313" key="3">
    <source>
        <dbReference type="Proteomes" id="UP000515489"/>
    </source>
</evidence>
<feature type="chain" id="PRO_5028984355" description="DUF4919 domain-containing protein" evidence="1">
    <location>
        <begin position="26"/>
        <end position="250"/>
    </location>
</feature>
<reference evidence="2 3" key="1">
    <citation type="submission" date="2020-08" db="EMBL/GenBank/DDBJ databases">
        <title>Hymenobacter sp. S2-20-2 genome sequencing.</title>
        <authorList>
            <person name="Jin L."/>
        </authorList>
    </citation>
    <scope>NUCLEOTIDE SEQUENCE [LARGE SCALE GENOMIC DNA]</scope>
    <source>
        <strain evidence="2 3">S2-20-2</strain>
    </source>
</reference>
<keyword evidence="3" id="KW-1185">Reference proteome</keyword>
<dbReference type="RefSeq" id="WP_185887919.1">
    <property type="nucleotide sequence ID" value="NZ_CP060202.1"/>
</dbReference>
<keyword evidence="1" id="KW-0732">Signal</keyword>